<evidence type="ECO:0008006" key="3">
    <source>
        <dbReference type="Google" id="ProtNLM"/>
    </source>
</evidence>
<dbReference type="AlphaFoldDB" id="A0AAF0C8U4"/>
<dbReference type="InterPro" id="IPR014746">
    <property type="entry name" value="Gln_synth/guanido_kin_cat_dom"/>
</dbReference>
<dbReference type="PANTHER" id="PTHR36510">
    <property type="entry name" value="GLUTAMATE--CYSTEINE LIGASE 2-RELATED"/>
    <property type="match status" value="1"/>
</dbReference>
<accession>A0AAF0C8U4</accession>
<proteinExistence type="predicted"/>
<dbReference type="Gene3D" id="3.30.590.20">
    <property type="match status" value="1"/>
</dbReference>
<dbReference type="InterPro" id="IPR050141">
    <property type="entry name" value="GCL_type2/YbdK_subfam"/>
</dbReference>
<dbReference type="Proteomes" id="UP000032352">
    <property type="component" value="Chromosome"/>
</dbReference>
<name>A0AAF0C8U4_9GAMM</name>
<evidence type="ECO:0000313" key="1">
    <source>
        <dbReference type="EMBL" id="WDE05113.1"/>
    </source>
</evidence>
<dbReference type="InterPro" id="IPR006336">
    <property type="entry name" value="GCS2"/>
</dbReference>
<reference evidence="1 2" key="2">
    <citation type="journal article" date="2022" name="Mar. Drugs">
        <title>Bioassay-Guided Fractionation Leads to the Detection of Cholic Acid Generated by the Rare Thalassomonas sp.</title>
        <authorList>
            <person name="Pheiffer F."/>
            <person name="Schneider Y.K."/>
            <person name="Hansen E.H."/>
            <person name="Andersen J.H."/>
            <person name="Isaksson J."/>
            <person name="Busche T."/>
            <person name="R C."/>
            <person name="Kalinowski J."/>
            <person name="Zyl L.V."/>
            <person name="Trindade M."/>
        </authorList>
    </citation>
    <scope>NUCLEOTIDE SEQUENCE [LARGE SCALE GENOMIC DNA]</scope>
    <source>
        <strain evidence="1 2">XOM25</strain>
    </source>
</reference>
<evidence type="ECO:0000313" key="2">
    <source>
        <dbReference type="Proteomes" id="UP000032352"/>
    </source>
</evidence>
<dbReference type="SUPFAM" id="SSF55931">
    <property type="entry name" value="Glutamine synthetase/guanido kinase"/>
    <property type="match status" value="1"/>
</dbReference>
<sequence>MGRNIDQKEYSQLDYDIFQQALYRQLAELKEILLQPSFGDGQLSLGAELEMYLVDDDAQVSLTNQLLLKELDDAQFQHELNQYNLELNLSSVPRQGKPFSALRREILSKTGHLEQVARGHGINIVPVGILPTLRAEHLNTAYMTDVPRYHCLSRHLYQQRGENFRVNINGEEPVSVNFADICSEGANTSFQVHLMTPKDSFVRVFNAAQLTSPLVTAIAGNSGIFLGKRLWDETRIALFKQSIDIRLTDAFQWQQPSRVNFGHGWVRSSPWELFAEAVSLYPVVLPYIGEEVREGKVPELAELSMHMGTIWPWHRPVFSNHGNGHVRIEFRAIPAGPTSLDMLANAAFAIGLACGLGLNGEIDDLIAFIPFRFAEYNFYRAAQHGLDARILWPLDNKYHPEEVAIVEVIRHMLPLAEKGLSALGIEADEISFFINIIRQRLQEKVTGAVWQKNSLRVLERDFDKDQACRKLVQLYIEHSRSCRPVATWERIWQ</sequence>
<dbReference type="Pfam" id="PF04107">
    <property type="entry name" value="GCS2"/>
    <property type="match status" value="1"/>
</dbReference>
<organism evidence="1 2">
    <name type="scientific">Thalassomonas viridans</name>
    <dbReference type="NCBI Taxonomy" id="137584"/>
    <lineage>
        <taxon>Bacteria</taxon>
        <taxon>Pseudomonadati</taxon>
        <taxon>Pseudomonadota</taxon>
        <taxon>Gammaproteobacteria</taxon>
        <taxon>Alteromonadales</taxon>
        <taxon>Colwelliaceae</taxon>
        <taxon>Thalassomonas</taxon>
    </lineage>
</organism>
<dbReference type="KEGG" id="tvd:SG34_028085"/>
<reference evidence="1 2" key="1">
    <citation type="journal article" date="2015" name="Genome Announc.">
        <title>Draft Genome Sequences of Marine Isolates of Thalassomonas viridans and Thalassomonas actiniarum.</title>
        <authorList>
            <person name="Olonade I."/>
            <person name="van Zyl L.J."/>
            <person name="Trindade M."/>
        </authorList>
    </citation>
    <scope>NUCLEOTIDE SEQUENCE [LARGE SCALE GENOMIC DNA]</scope>
    <source>
        <strain evidence="1 2">XOM25</strain>
    </source>
</reference>
<protein>
    <recommendedName>
        <fullName evidence="3">Glutamate--cysteine ligase</fullName>
    </recommendedName>
</protein>
<dbReference type="PANTHER" id="PTHR36510:SF3">
    <property type="entry name" value="CONSERVED PROTEIN"/>
    <property type="match status" value="1"/>
</dbReference>
<dbReference type="EMBL" id="CP059733">
    <property type="protein sequence ID" value="WDE05113.1"/>
    <property type="molecule type" value="Genomic_DNA"/>
</dbReference>
<dbReference type="RefSeq" id="WP_044838828.1">
    <property type="nucleotide sequence ID" value="NZ_CP059733.1"/>
</dbReference>
<keyword evidence="2" id="KW-1185">Reference proteome</keyword>
<gene>
    <name evidence="1" type="ORF">SG34_028085</name>
</gene>
<dbReference type="GO" id="GO:0016879">
    <property type="term" value="F:ligase activity, forming carbon-nitrogen bonds"/>
    <property type="evidence" value="ECO:0007669"/>
    <property type="project" value="UniProtKB-ARBA"/>
</dbReference>